<dbReference type="EC" id="2.4.1.101" evidence="14 17"/>
<comment type="cofactor">
    <cofactor evidence="17">
        <name>Mn(2+)</name>
        <dbReference type="ChEBI" id="CHEBI:29035"/>
    </cofactor>
    <text evidence="17">The cofactor is mostly bound to the substrate.</text>
</comment>
<evidence type="ECO:0000313" key="19">
    <source>
        <dbReference type="Proteomes" id="UP000271098"/>
    </source>
</evidence>
<gene>
    <name evidence="18" type="ORF">GPUH_LOCUS20925</name>
</gene>
<name>A0A3P7NJ31_9BILA</name>
<keyword evidence="8 17" id="KW-0735">Signal-anchor</keyword>
<reference evidence="18 19" key="1">
    <citation type="submission" date="2018-11" db="EMBL/GenBank/DDBJ databases">
        <authorList>
            <consortium name="Pathogen Informatics"/>
        </authorList>
    </citation>
    <scope>NUCLEOTIDE SEQUENCE [LARGE SCALE GENOMIC DNA]</scope>
</reference>
<dbReference type="EMBL" id="UYRT01091466">
    <property type="protein sequence ID" value="VDN37123.1"/>
    <property type="molecule type" value="Genomic_DNA"/>
</dbReference>
<comment type="pathway">
    <text evidence="2 17">Protein modification; protein glycosylation.</text>
</comment>
<keyword evidence="6" id="KW-0812">Transmembrane</keyword>
<comment type="catalytic activity">
    <reaction evidence="16 17">
        <text>N(4)-(alpha-D-Man-(1-&gt;3)-[alpha-D-Man-(1-&gt;3)-[alpha-D-Man-(1-&gt;6)]-alpha-D-Man-(1-&gt;6)]-beta-D-Man-(1-&gt;4)-beta-D-GlcNAc-(1-&gt;4)-beta-D-GlcNAc)-L-asparaginyl-[protein] (N-glucan mannose isomer 5A1,2) + UDP-N-acetyl-alpha-D-glucosamine = N(4)-{beta-D-GlcNAc-(1-&gt;2)-alpha-D-Man-(1-&gt;3)-[alpha-D-Man-(1-&gt;3)-[alpha-D-Man-(1-&gt;6)]-alpha-D-Man-(1-&gt;6)]-beta-D-Man-(1-&gt;4)-beta-D-GlcNAc-(1-&gt;4)-beta-D-GlcNAc}-L-asparaginyl-[protein] + UDP + H(+)</text>
        <dbReference type="Rhea" id="RHEA:11456"/>
        <dbReference type="Rhea" id="RHEA-COMP:14367"/>
        <dbReference type="Rhea" id="RHEA-COMP:14368"/>
        <dbReference type="ChEBI" id="CHEBI:15378"/>
        <dbReference type="ChEBI" id="CHEBI:57705"/>
        <dbReference type="ChEBI" id="CHEBI:58223"/>
        <dbReference type="ChEBI" id="CHEBI:59087"/>
        <dbReference type="ChEBI" id="CHEBI:60625"/>
        <dbReference type="EC" id="2.4.1.101"/>
    </reaction>
</comment>
<evidence type="ECO:0000256" key="15">
    <source>
        <dbReference type="ARBA" id="ARBA00041712"/>
    </source>
</evidence>
<keyword evidence="11" id="KW-0472">Membrane</keyword>
<evidence type="ECO:0000256" key="10">
    <source>
        <dbReference type="ARBA" id="ARBA00023034"/>
    </source>
</evidence>
<comment type="subcellular location">
    <subcellularLocation>
        <location evidence="1 17">Golgi apparatus membrane</location>
        <topology evidence="1 17">Single-pass type II membrane protein</topology>
    </subcellularLocation>
</comment>
<evidence type="ECO:0000256" key="8">
    <source>
        <dbReference type="ARBA" id="ARBA00022968"/>
    </source>
</evidence>
<dbReference type="InterPro" id="IPR004139">
    <property type="entry name" value="Glyco_trans_13"/>
</dbReference>
<dbReference type="GO" id="GO:0030145">
    <property type="term" value="F:manganese ion binding"/>
    <property type="evidence" value="ECO:0007669"/>
    <property type="project" value="UniProtKB-UniRule"/>
</dbReference>
<dbReference type="InterPro" id="IPR052261">
    <property type="entry name" value="Glycosyltransferase_13"/>
</dbReference>
<evidence type="ECO:0000256" key="5">
    <source>
        <dbReference type="ARBA" id="ARBA00022679"/>
    </source>
</evidence>
<keyword evidence="5" id="KW-0808">Transferase</keyword>
<dbReference type="SUPFAM" id="SSF53448">
    <property type="entry name" value="Nucleotide-diphospho-sugar transferases"/>
    <property type="match status" value="1"/>
</dbReference>
<dbReference type="InterPro" id="IPR029044">
    <property type="entry name" value="Nucleotide-diphossugar_trans"/>
</dbReference>
<comment type="similarity">
    <text evidence="3 17">Belongs to the glycosyltransferase 13 family.</text>
</comment>
<dbReference type="Proteomes" id="UP000271098">
    <property type="component" value="Unassembled WGS sequence"/>
</dbReference>
<protein>
    <recommendedName>
        <fullName evidence="14 17">Alpha-1,3-mannosyl-glycoprotein 2-beta-N-acetylglucosaminyltransferase</fullName>
        <shortName evidence="17">GNT-I</shortName>
        <shortName evidence="17">GlcNAc-T I</shortName>
        <ecNumber evidence="14 17">2.4.1.101</ecNumber>
    </recommendedName>
    <alternativeName>
        <fullName evidence="15 17">N-glycosyl-oligosaccharide-glycoprotein N-acetylglucosaminyltransferase I</fullName>
    </alternativeName>
</protein>
<dbReference type="PANTHER" id="PTHR10468:SF3">
    <property type="entry name" value="ALPHA-1,3-MANNOSYL-GLYCOPROTEIN 2-BETA-N-ACETYLGLUCOSAMINYLTRANSFERASE"/>
    <property type="match status" value="1"/>
</dbReference>
<evidence type="ECO:0000256" key="4">
    <source>
        <dbReference type="ARBA" id="ARBA00022676"/>
    </source>
</evidence>
<dbReference type="AlphaFoldDB" id="A0A3P7NJ31"/>
<evidence type="ECO:0000256" key="9">
    <source>
        <dbReference type="ARBA" id="ARBA00022989"/>
    </source>
</evidence>
<keyword evidence="12 17" id="KW-0464">Manganese</keyword>
<evidence type="ECO:0000256" key="11">
    <source>
        <dbReference type="ARBA" id="ARBA00023136"/>
    </source>
</evidence>
<evidence type="ECO:0000256" key="14">
    <source>
        <dbReference type="ARBA" id="ARBA00038949"/>
    </source>
</evidence>
<dbReference type="OrthoDB" id="440755at2759"/>
<keyword evidence="4 17" id="KW-0328">Glycosyltransferase</keyword>
<evidence type="ECO:0000256" key="3">
    <source>
        <dbReference type="ARBA" id="ARBA00006492"/>
    </source>
</evidence>
<proteinExistence type="inferred from homology"/>
<dbReference type="GO" id="GO:0000139">
    <property type="term" value="C:Golgi membrane"/>
    <property type="evidence" value="ECO:0007669"/>
    <property type="project" value="UniProtKB-SubCell"/>
</dbReference>
<accession>A0A3P7NJ31</accession>
<dbReference type="Pfam" id="PF03071">
    <property type="entry name" value="GNT-I"/>
    <property type="match status" value="2"/>
</dbReference>
<dbReference type="PANTHER" id="PTHR10468">
    <property type="entry name" value="PROTEIN O-LINKED-MANNOSE BETA-1,2-N-ACETYLGLUCOSAMINYLTRANSFERASE 1/ALPHA-1,3-MANNOSYL-GLYCOPROTEIN 2-BETA-N-ACETYLGLUCOSAMINYLTRANSFERASE"/>
    <property type="match status" value="1"/>
</dbReference>
<evidence type="ECO:0000256" key="7">
    <source>
        <dbReference type="ARBA" id="ARBA00022723"/>
    </source>
</evidence>
<evidence type="ECO:0000256" key="13">
    <source>
        <dbReference type="ARBA" id="ARBA00037706"/>
    </source>
</evidence>
<evidence type="ECO:0000313" key="18">
    <source>
        <dbReference type="EMBL" id="VDN37123.1"/>
    </source>
</evidence>
<keyword evidence="7 17" id="KW-0479">Metal-binding</keyword>
<keyword evidence="10 17" id="KW-0333">Golgi apparatus</keyword>
<evidence type="ECO:0000256" key="2">
    <source>
        <dbReference type="ARBA" id="ARBA00004922"/>
    </source>
</evidence>
<sequence>MRPSASQFPIIVSQDGGTQSVTDVISKFVNENSKISFIHHKEQAKPPAGIGAQSYFYIAQHYKWALNKVFFEMHYKTLTFFFKNSLSLVQNMLFFLDDLDIADDFFSYFTALKPVLIADPTVWCIRWMLTADLWKELSKNWPKIYWDDWMRRQDIRKNRVCIRPEVSRTSHNNNLAGKGSSG</sequence>
<evidence type="ECO:0000256" key="16">
    <source>
        <dbReference type="ARBA" id="ARBA00049421"/>
    </source>
</evidence>
<dbReference type="UniPathway" id="UPA00378"/>
<keyword evidence="19" id="KW-1185">Reference proteome</keyword>
<dbReference type="Gene3D" id="3.90.550.10">
    <property type="entry name" value="Spore Coat Polysaccharide Biosynthesis Protein SpsA, Chain A"/>
    <property type="match status" value="2"/>
</dbReference>
<evidence type="ECO:0000256" key="17">
    <source>
        <dbReference type="RuleBase" id="RU368119"/>
    </source>
</evidence>
<evidence type="ECO:0000256" key="6">
    <source>
        <dbReference type="ARBA" id="ARBA00022692"/>
    </source>
</evidence>
<comment type="function">
    <text evidence="13 17">Initiates complex N-linked carbohydrate formation. Essential for the conversion of high-mannose to hybrid and complex N-glycans.</text>
</comment>
<evidence type="ECO:0000256" key="1">
    <source>
        <dbReference type="ARBA" id="ARBA00004323"/>
    </source>
</evidence>
<dbReference type="GO" id="GO:0003827">
    <property type="term" value="F:alpha-1,3-mannosylglycoprotein 2-beta-N-acetylglucosaminyltransferase activity"/>
    <property type="evidence" value="ECO:0007669"/>
    <property type="project" value="UniProtKB-UniRule"/>
</dbReference>
<evidence type="ECO:0000256" key="12">
    <source>
        <dbReference type="ARBA" id="ARBA00023211"/>
    </source>
</evidence>
<keyword evidence="9" id="KW-1133">Transmembrane helix</keyword>
<organism evidence="18 19">
    <name type="scientific">Gongylonema pulchrum</name>
    <dbReference type="NCBI Taxonomy" id="637853"/>
    <lineage>
        <taxon>Eukaryota</taxon>
        <taxon>Metazoa</taxon>
        <taxon>Ecdysozoa</taxon>
        <taxon>Nematoda</taxon>
        <taxon>Chromadorea</taxon>
        <taxon>Rhabditida</taxon>
        <taxon>Spirurina</taxon>
        <taxon>Spiruromorpha</taxon>
        <taxon>Spiruroidea</taxon>
        <taxon>Gongylonematidae</taxon>
        <taxon>Gongylonema</taxon>
    </lineage>
</organism>